<name>A0A4P9XL55_9FUNG</name>
<dbReference type="Proteomes" id="UP000271241">
    <property type="component" value="Unassembled WGS sequence"/>
</dbReference>
<sequence length="182" mass="20384">MQSGNTAVRRVYSPAQRHLWLLVRRILAVRGSLTTMDLYNEAVAIYGDRVGTVNSFKTHVLRPMREEKILKVRMPNVETDARRQAREAHKAAVAAKTDAVKLYEALQARYGLKLSKANNEFKKKKQPKFGKQTGQASSLWQLASSYEAQELAKEGLPTPQEMAQIGKKYAALGGQLEKAEVV</sequence>
<protein>
    <submittedName>
        <fullName evidence="1">Uncharacterized protein</fullName>
    </submittedName>
</protein>
<keyword evidence="2" id="KW-1185">Reference proteome</keyword>
<reference evidence="2" key="1">
    <citation type="journal article" date="2018" name="Nat. Microbiol.">
        <title>Leveraging single-cell genomics to expand the fungal tree of life.</title>
        <authorList>
            <person name="Ahrendt S.R."/>
            <person name="Quandt C.A."/>
            <person name="Ciobanu D."/>
            <person name="Clum A."/>
            <person name="Salamov A."/>
            <person name="Andreopoulos B."/>
            <person name="Cheng J.F."/>
            <person name="Woyke T."/>
            <person name="Pelin A."/>
            <person name="Henrissat B."/>
            <person name="Reynolds N.K."/>
            <person name="Benny G.L."/>
            <person name="Smith M.E."/>
            <person name="James T.Y."/>
            <person name="Grigoriev I.V."/>
        </authorList>
    </citation>
    <scope>NUCLEOTIDE SEQUENCE [LARGE SCALE GENOMIC DNA]</scope>
    <source>
        <strain evidence="2">RSA 1356</strain>
    </source>
</reference>
<proteinExistence type="predicted"/>
<dbReference type="EMBL" id="KZ992865">
    <property type="protein sequence ID" value="RKP06525.1"/>
    <property type="molecule type" value="Genomic_DNA"/>
</dbReference>
<accession>A0A4P9XL55</accession>
<dbReference type="AlphaFoldDB" id="A0A4P9XL55"/>
<evidence type="ECO:0000313" key="2">
    <source>
        <dbReference type="Proteomes" id="UP000271241"/>
    </source>
</evidence>
<gene>
    <name evidence="1" type="ORF">THASP1DRAFT_31655</name>
</gene>
<organism evidence="1 2">
    <name type="scientific">Thamnocephalis sphaerospora</name>
    <dbReference type="NCBI Taxonomy" id="78915"/>
    <lineage>
        <taxon>Eukaryota</taxon>
        <taxon>Fungi</taxon>
        <taxon>Fungi incertae sedis</taxon>
        <taxon>Zoopagomycota</taxon>
        <taxon>Zoopagomycotina</taxon>
        <taxon>Zoopagomycetes</taxon>
        <taxon>Zoopagales</taxon>
        <taxon>Sigmoideomycetaceae</taxon>
        <taxon>Thamnocephalis</taxon>
    </lineage>
</organism>
<evidence type="ECO:0000313" key="1">
    <source>
        <dbReference type="EMBL" id="RKP06525.1"/>
    </source>
</evidence>